<dbReference type="AlphaFoldDB" id="A0AAW2M4P8"/>
<dbReference type="PANTHER" id="PTHR33223:SF10">
    <property type="entry name" value="AMINOTRANSFERASE-LIKE PLANT MOBILE DOMAIN-CONTAINING PROTEIN"/>
    <property type="match status" value="1"/>
</dbReference>
<sequence>MMEFCQEVRNEALLPKHSIPFSAEIMTKELPIHFRAPSHLPAYNGTTNPAEHILKLENATLQHMYTDCIKCHIFLTTLTDSAHQWFDQFPAGFVRSFAKFSSLSYTSLLAARNAKNRPSVFFRVKQKEKETLGAYLEHVNKVILEVPTSTNQCYHVGTL</sequence>
<evidence type="ECO:0000313" key="1">
    <source>
        <dbReference type="EMBL" id="KAL0324971.1"/>
    </source>
</evidence>
<name>A0AAW2M4P8_SESRA</name>
<organism evidence="1">
    <name type="scientific">Sesamum radiatum</name>
    <name type="common">Black benniseed</name>
    <dbReference type="NCBI Taxonomy" id="300843"/>
    <lineage>
        <taxon>Eukaryota</taxon>
        <taxon>Viridiplantae</taxon>
        <taxon>Streptophyta</taxon>
        <taxon>Embryophyta</taxon>
        <taxon>Tracheophyta</taxon>
        <taxon>Spermatophyta</taxon>
        <taxon>Magnoliopsida</taxon>
        <taxon>eudicotyledons</taxon>
        <taxon>Gunneridae</taxon>
        <taxon>Pentapetalae</taxon>
        <taxon>asterids</taxon>
        <taxon>lamiids</taxon>
        <taxon>Lamiales</taxon>
        <taxon>Pedaliaceae</taxon>
        <taxon>Sesamum</taxon>
    </lineage>
</organism>
<dbReference type="EMBL" id="JACGWJ010000023">
    <property type="protein sequence ID" value="KAL0324971.1"/>
    <property type="molecule type" value="Genomic_DNA"/>
</dbReference>
<comment type="caution">
    <text evidence="1">The sequence shown here is derived from an EMBL/GenBank/DDBJ whole genome shotgun (WGS) entry which is preliminary data.</text>
</comment>
<accession>A0AAW2M4P8</accession>
<dbReference type="PANTHER" id="PTHR33223">
    <property type="entry name" value="CCHC-TYPE DOMAIN-CONTAINING PROTEIN"/>
    <property type="match status" value="1"/>
</dbReference>
<protein>
    <recommendedName>
        <fullName evidence="2">Retrotransposon gag domain-containing protein</fullName>
    </recommendedName>
</protein>
<reference evidence="1" key="2">
    <citation type="journal article" date="2024" name="Plant">
        <title>Genomic evolution and insights into agronomic trait innovations of Sesamum species.</title>
        <authorList>
            <person name="Miao H."/>
            <person name="Wang L."/>
            <person name="Qu L."/>
            <person name="Liu H."/>
            <person name="Sun Y."/>
            <person name="Le M."/>
            <person name="Wang Q."/>
            <person name="Wei S."/>
            <person name="Zheng Y."/>
            <person name="Lin W."/>
            <person name="Duan Y."/>
            <person name="Cao H."/>
            <person name="Xiong S."/>
            <person name="Wang X."/>
            <person name="Wei L."/>
            <person name="Li C."/>
            <person name="Ma Q."/>
            <person name="Ju M."/>
            <person name="Zhao R."/>
            <person name="Li G."/>
            <person name="Mu C."/>
            <person name="Tian Q."/>
            <person name="Mei H."/>
            <person name="Zhang T."/>
            <person name="Gao T."/>
            <person name="Zhang H."/>
        </authorList>
    </citation>
    <scope>NUCLEOTIDE SEQUENCE</scope>
    <source>
        <strain evidence="1">G02</strain>
    </source>
</reference>
<proteinExistence type="predicted"/>
<reference evidence="1" key="1">
    <citation type="submission" date="2020-06" db="EMBL/GenBank/DDBJ databases">
        <authorList>
            <person name="Li T."/>
            <person name="Hu X."/>
            <person name="Zhang T."/>
            <person name="Song X."/>
            <person name="Zhang H."/>
            <person name="Dai N."/>
            <person name="Sheng W."/>
            <person name="Hou X."/>
            <person name="Wei L."/>
        </authorList>
    </citation>
    <scope>NUCLEOTIDE SEQUENCE</scope>
    <source>
        <strain evidence="1">G02</strain>
        <tissue evidence="1">Leaf</tissue>
    </source>
</reference>
<gene>
    <name evidence="1" type="ORF">Sradi_5066400</name>
</gene>
<evidence type="ECO:0008006" key="2">
    <source>
        <dbReference type="Google" id="ProtNLM"/>
    </source>
</evidence>